<reference evidence="2 3" key="1">
    <citation type="journal article" date="2016" name="Nat. Commun.">
        <title>Ectomycorrhizal ecology is imprinted in the genome of the dominant symbiotic fungus Cenococcum geophilum.</title>
        <authorList>
            <consortium name="DOE Joint Genome Institute"/>
            <person name="Peter M."/>
            <person name="Kohler A."/>
            <person name="Ohm R.A."/>
            <person name="Kuo A."/>
            <person name="Krutzmann J."/>
            <person name="Morin E."/>
            <person name="Arend M."/>
            <person name="Barry K.W."/>
            <person name="Binder M."/>
            <person name="Choi C."/>
            <person name="Clum A."/>
            <person name="Copeland A."/>
            <person name="Grisel N."/>
            <person name="Haridas S."/>
            <person name="Kipfer T."/>
            <person name="LaButti K."/>
            <person name="Lindquist E."/>
            <person name="Lipzen A."/>
            <person name="Maire R."/>
            <person name="Meier B."/>
            <person name="Mihaltcheva S."/>
            <person name="Molinier V."/>
            <person name="Murat C."/>
            <person name="Poggeler S."/>
            <person name="Quandt C.A."/>
            <person name="Sperisen C."/>
            <person name="Tritt A."/>
            <person name="Tisserant E."/>
            <person name="Crous P.W."/>
            <person name="Henrissat B."/>
            <person name="Nehls U."/>
            <person name="Egli S."/>
            <person name="Spatafora J.W."/>
            <person name="Grigoriev I.V."/>
            <person name="Martin F.M."/>
        </authorList>
    </citation>
    <scope>NUCLEOTIDE SEQUENCE [LARGE SCALE GENOMIC DNA]</scope>
    <source>
        <strain evidence="2 3">CBS 207.34</strain>
    </source>
</reference>
<name>A0A8E2FE09_9PEZI</name>
<dbReference type="EMBL" id="KV748546">
    <property type="protein sequence ID" value="OCL14698.1"/>
    <property type="molecule type" value="Genomic_DNA"/>
</dbReference>
<proteinExistence type="predicted"/>
<dbReference type="PANTHER" id="PTHR33112:SF16">
    <property type="entry name" value="HETEROKARYON INCOMPATIBILITY DOMAIN-CONTAINING PROTEIN"/>
    <property type="match status" value="1"/>
</dbReference>
<gene>
    <name evidence="2" type="ORF">AOQ84DRAFT_371064</name>
</gene>
<dbReference type="Proteomes" id="UP000250140">
    <property type="component" value="Unassembled WGS sequence"/>
</dbReference>
<dbReference type="OrthoDB" id="3792241at2759"/>
<evidence type="ECO:0000259" key="1">
    <source>
        <dbReference type="Pfam" id="PF06985"/>
    </source>
</evidence>
<keyword evidence="3" id="KW-1185">Reference proteome</keyword>
<organism evidence="2 3">
    <name type="scientific">Glonium stellatum</name>
    <dbReference type="NCBI Taxonomy" id="574774"/>
    <lineage>
        <taxon>Eukaryota</taxon>
        <taxon>Fungi</taxon>
        <taxon>Dikarya</taxon>
        <taxon>Ascomycota</taxon>
        <taxon>Pezizomycotina</taxon>
        <taxon>Dothideomycetes</taxon>
        <taxon>Pleosporomycetidae</taxon>
        <taxon>Gloniales</taxon>
        <taxon>Gloniaceae</taxon>
        <taxon>Glonium</taxon>
    </lineage>
</organism>
<feature type="domain" description="Heterokaryon incompatibility" evidence="1">
    <location>
        <begin position="1"/>
        <end position="110"/>
    </location>
</feature>
<evidence type="ECO:0000313" key="2">
    <source>
        <dbReference type="EMBL" id="OCL14698.1"/>
    </source>
</evidence>
<evidence type="ECO:0000313" key="3">
    <source>
        <dbReference type="Proteomes" id="UP000250140"/>
    </source>
</evidence>
<accession>A0A8E2FE09</accession>
<sequence>MCIIQPTGADNSDWEKEGARMGAIYRNSLCTIAASSAGDNTEGCLFKAGSQLDAHLVPLFEKPVVRKWDEFSKMMERSCRWFPLMEPEPASWPHHVQDSPLNTRACVFQERILSPRVLHCTMQGLFWECSELRASEFEPLGCKFDYSFRNEGLLNINKLLAEDRDALLGPYWRRTVERYSRLELSYSDDRLPALSGLAQVIRDDIYIAGH</sequence>
<dbReference type="PANTHER" id="PTHR33112">
    <property type="entry name" value="DOMAIN PROTEIN, PUTATIVE-RELATED"/>
    <property type="match status" value="1"/>
</dbReference>
<dbReference type="InterPro" id="IPR010730">
    <property type="entry name" value="HET"/>
</dbReference>
<dbReference type="Pfam" id="PF06985">
    <property type="entry name" value="HET"/>
    <property type="match status" value="1"/>
</dbReference>
<dbReference type="AlphaFoldDB" id="A0A8E2FE09"/>
<protein>
    <recommendedName>
        <fullName evidence="1">Heterokaryon incompatibility domain-containing protein</fullName>
    </recommendedName>
</protein>